<evidence type="ECO:0000313" key="2">
    <source>
        <dbReference type="Proteomes" id="UP000054729"/>
    </source>
</evidence>
<dbReference type="PROSITE" id="PS51257">
    <property type="entry name" value="PROKAR_LIPOPROTEIN"/>
    <property type="match status" value="1"/>
</dbReference>
<accession>A0A0W1A1W2</accession>
<keyword evidence="2" id="KW-1185">Reference proteome</keyword>
<evidence type="ECO:0000313" key="1">
    <source>
        <dbReference type="EMBL" id="KTD75225.1"/>
    </source>
</evidence>
<dbReference type="InterPro" id="IPR025294">
    <property type="entry name" value="DUF4156"/>
</dbReference>
<comment type="caution">
    <text evidence="1">The sequence shown here is derived from an EMBL/GenBank/DDBJ whole genome shotgun (WGS) entry which is preliminary data.</text>
</comment>
<protein>
    <submittedName>
        <fullName evidence="1">Putative outer membrane lipoprotein</fullName>
    </submittedName>
</protein>
<dbReference type="EMBL" id="LNZB01000060">
    <property type="protein sequence ID" value="KTD75225.1"/>
    <property type="molecule type" value="Genomic_DNA"/>
</dbReference>
<dbReference type="OrthoDB" id="5644684at2"/>
<keyword evidence="1" id="KW-0449">Lipoprotein</keyword>
<dbReference type="RefSeq" id="WP_058481837.1">
    <property type="nucleotide sequence ID" value="NZ_CAAAIQ010000037.1"/>
</dbReference>
<dbReference type="AlphaFoldDB" id="A0A0W1A1W2"/>
<name>A0A0W1A1W2_9GAMM</name>
<sequence length="120" mass="13127">MNTINRYVLPFLVLGFVGCSSKNVPLLPEAQSITVAPSSVGMKQCKNLGKVVAYDVNGVSQSYQSHEHLYQDELNTLKNNTAQLGGDTLVITKDKATYSGNPKTHLVDKHTLEGNAYRCK</sequence>
<proteinExistence type="predicted"/>
<dbReference type="Proteomes" id="UP000054729">
    <property type="component" value="Unassembled WGS sequence"/>
</dbReference>
<reference evidence="1 2" key="1">
    <citation type="submission" date="2015-11" db="EMBL/GenBank/DDBJ databases">
        <title>Genomic analysis of 38 Legionella species identifies large and diverse effector repertoires.</title>
        <authorList>
            <person name="Burstein D."/>
            <person name="Amaro F."/>
            <person name="Zusman T."/>
            <person name="Lifshitz Z."/>
            <person name="Cohen O."/>
            <person name="Gilbert J.A."/>
            <person name="Pupko T."/>
            <person name="Shuman H.A."/>
            <person name="Segal G."/>
        </authorList>
    </citation>
    <scope>NUCLEOTIDE SEQUENCE [LARGE SCALE GENOMIC DNA]</scope>
    <source>
        <strain evidence="1 2">ATCC 51914</strain>
    </source>
</reference>
<gene>
    <name evidence="1" type="ORF">Lwal_3266</name>
</gene>
<organism evidence="1 2">
    <name type="scientific">Legionella waltersii</name>
    <dbReference type="NCBI Taxonomy" id="66969"/>
    <lineage>
        <taxon>Bacteria</taxon>
        <taxon>Pseudomonadati</taxon>
        <taxon>Pseudomonadota</taxon>
        <taxon>Gammaproteobacteria</taxon>
        <taxon>Legionellales</taxon>
        <taxon>Legionellaceae</taxon>
        <taxon>Legionella</taxon>
    </lineage>
</organism>
<dbReference type="Pfam" id="PF13698">
    <property type="entry name" value="DUF4156"/>
    <property type="match status" value="1"/>
</dbReference>
<dbReference type="PATRIC" id="fig|66969.6.peg.3559"/>